<dbReference type="GO" id="GO:0003700">
    <property type="term" value="F:DNA-binding transcription factor activity"/>
    <property type="evidence" value="ECO:0007669"/>
    <property type="project" value="InterPro"/>
</dbReference>
<accession>A0A1X7MW56</accession>
<reference evidence="5 6" key="1">
    <citation type="submission" date="2017-04" db="EMBL/GenBank/DDBJ databases">
        <authorList>
            <person name="Afonso C.L."/>
            <person name="Miller P.J."/>
            <person name="Scott M.A."/>
            <person name="Spackman E."/>
            <person name="Goraichik I."/>
            <person name="Dimitrov K.M."/>
            <person name="Suarez D.L."/>
            <person name="Swayne D.E."/>
        </authorList>
    </citation>
    <scope>NUCLEOTIDE SEQUENCE [LARGE SCALE GENOMIC DNA]</scope>
    <source>
        <strain evidence="5 6">B5P</strain>
    </source>
</reference>
<sequence>MMLAQTMMIDTEKLDANAREAASLLAAMANENRLRILCRLLEGEVSVNELAEQVGMNQSALSQQLGKLRALRLVDTRRDARQIYYHLASPEVSKVLETLYGIYCEPGMGSAA</sequence>
<protein>
    <submittedName>
        <fullName evidence="5">DNA-binding transcriptional regulator, ArsR family</fullName>
    </submittedName>
</protein>
<keyword evidence="2 5" id="KW-0238">DNA-binding</keyword>
<dbReference type="SMART" id="SM00418">
    <property type="entry name" value="HTH_ARSR"/>
    <property type="match status" value="1"/>
</dbReference>
<dbReference type="PROSITE" id="PS50987">
    <property type="entry name" value="HTH_ARSR_2"/>
    <property type="match status" value="1"/>
</dbReference>
<evidence type="ECO:0000259" key="4">
    <source>
        <dbReference type="PROSITE" id="PS50987"/>
    </source>
</evidence>
<evidence type="ECO:0000256" key="1">
    <source>
        <dbReference type="ARBA" id="ARBA00023015"/>
    </source>
</evidence>
<name>A0A1X7MW56_9HYPH</name>
<dbReference type="Pfam" id="PF01022">
    <property type="entry name" value="HTH_5"/>
    <property type="match status" value="1"/>
</dbReference>
<dbReference type="InterPro" id="IPR051011">
    <property type="entry name" value="Metal_resp_trans_reg"/>
</dbReference>
<keyword evidence="3" id="KW-0804">Transcription</keyword>
<dbReference type="InterPro" id="IPR036390">
    <property type="entry name" value="WH_DNA-bd_sf"/>
</dbReference>
<feature type="domain" description="HTH arsR-type" evidence="4">
    <location>
        <begin position="14"/>
        <end position="107"/>
    </location>
</feature>
<dbReference type="EMBL" id="FXBL01000004">
    <property type="protein sequence ID" value="SMH28228.1"/>
    <property type="molecule type" value="Genomic_DNA"/>
</dbReference>
<dbReference type="PANTHER" id="PTHR43132">
    <property type="entry name" value="ARSENICAL RESISTANCE OPERON REPRESSOR ARSR-RELATED"/>
    <property type="match status" value="1"/>
</dbReference>
<keyword evidence="6" id="KW-1185">Reference proteome</keyword>
<dbReference type="PRINTS" id="PR00778">
    <property type="entry name" value="HTHARSR"/>
</dbReference>
<dbReference type="Proteomes" id="UP000193083">
    <property type="component" value="Unassembled WGS sequence"/>
</dbReference>
<dbReference type="NCBIfam" id="NF033788">
    <property type="entry name" value="HTH_metalloreg"/>
    <property type="match status" value="1"/>
</dbReference>
<evidence type="ECO:0000256" key="2">
    <source>
        <dbReference type="ARBA" id="ARBA00023125"/>
    </source>
</evidence>
<dbReference type="InterPro" id="IPR036388">
    <property type="entry name" value="WH-like_DNA-bd_sf"/>
</dbReference>
<dbReference type="CDD" id="cd00090">
    <property type="entry name" value="HTH_ARSR"/>
    <property type="match status" value="1"/>
</dbReference>
<dbReference type="RefSeq" id="WP_244561655.1">
    <property type="nucleotide sequence ID" value="NZ_FXBL01000004.1"/>
</dbReference>
<dbReference type="PANTHER" id="PTHR43132:SF2">
    <property type="entry name" value="ARSENICAL RESISTANCE OPERON REPRESSOR ARSR-RELATED"/>
    <property type="match status" value="1"/>
</dbReference>
<dbReference type="GO" id="GO:0003677">
    <property type="term" value="F:DNA binding"/>
    <property type="evidence" value="ECO:0007669"/>
    <property type="project" value="UniProtKB-KW"/>
</dbReference>
<gene>
    <name evidence="5" type="ORF">SAMN02982922_0748</name>
</gene>
<dbReference type="SUPFAM" id="SSF46785">
    <property type="entry name" value="Winged helix' DNA-binding domain"/>
    <property type="match status" value="1"/>
</dbReference>
<dbReference type="AlphaFoldDB" id="A0A1X7MW56"/>
<dbReference type="InterPro" id="IPR011991">
    <property type="entry name" value="ArsR-like_HTH"/>
</dbReference>
<evidence type="ECO:0000313" key="5">
    <source>
        <dbReference type="EMBL" id="SMH28228.1"/>
    </source>
</evidence>
<evidence type="ECO:0000313" key="6">
    <source>
        <dbReference type="Proteomes" id="UP000193083"/>
    </source>
</evidence>
<dbReference type="InterPro" id="IPR001845">
    <property type="entry name" value="HTH_ArsR_DNA-bd_dom"/>
</dbReference>
<proteinExistence type="predicted"/>
<dbReference type="Gene3D" id="1.10.10.10">
    <property type="entry name" value="Winged helix-like DNA-binding domain superfamily/Winged helix DNA-binding domain"/>
    <property type="match status" value="1"/>
</dbReference>
<organism evidence="5 6">
    <name type="scientific">Mesorhizobium australicum</name>
    <dbReference type="NCBI Taxonomy" id="536018"/>
    <lineage>
        <taxon>Bacteria</taxon>
        <taxon>Pseudomonadati</taxon>
        <taxon>Pseudomonadota</taxon>
        <taxon>Alphaproteobacteria</taxon>
        <taxon>Hyphomicrobiales</taxon>
        <taxon>Phyllobacteriaceae</taxon>
        <taxon>Mesorhizobium</taxon>
    </lineage>
</organism>
<keyword evidence="1" id="KW-0805">Transcription regulation</keyword>
<evidence type="ECO:0000256" key="3">
    <source>
        <dbReference type="ARBA" id="ARBA00023163"/>
    </source>
</evidence>